<name>A0ABW4TEU9_9ACTN</name>
<keyword evidence="2" id="KW-1185">Reference proteome</keyword>
<comment type="caution">
    <text evidence="1">The sequence shown here is derived from an EMBL/GenBank/DDBJ whole genome shotgun (WGS) entry which is preliminary data.</text>
</comment>
<dbReference type="Proteomes" id="UP001597368">
    <property type="component" value="Unassembled WGS sequence"/>
</dbReference>
<gene>
    <name evidence="1" type="ORF">ACFSKW_54905</name>
</gene>
<sequence>MKRLRGWRFWRRRSRYDPTRPLDKSMAASVAIITAFWTLQHEPEQRTRVFREILDDESCEELVAAFAVISTALLKNLADMREEPPEALLRQLALGIAKGNR</sequence>
<reference evidence="2" key="1">
    <citation type="journal article" date="2019" name="Int. J. Syst. Evol. Microbiol.">
        <title>The Global Catalogue of Microorganisms (GCM) 10K type strain sequencing project: providing services to taxonomists for standard genome sequencing and annotation.</title>
        <authorList>
            <consortium name="The Broad Institute Genomics Platform"/>
            <consortium name="The Broad Institute Genome Sequencing Center for Infectious Disease"/>
            <person name="Wu L."/>
            <person name="Ma J."/>
        </authorList>
    </citation>
    <scope>NUCLEOTIDE SEQUENCE [LARGE SCALE GENOMIC DNA]</scope>
    <source>
        <strain evidence="2">ICMP 6774ER</strain>
    </source>
</reference>
<proteinExistence type="predicted"/>
<dbReference type="RefSeq" id="WP_379583904.1">
    <property type="nucleotide sequence ID" value="NZ_JBHUFV010000131.1"/>
</dbReference>
<evidence type="ECO:0000313" key="2">
    <source>
        <dbReference type="Proteomes" id="UP001597368"/>
    </source>
</evidence>
<accession>A0ABW4TEU9</accession>
<protein>
    <recommendedName>
        <fullName evidence="3">BetI-type transcriptional repressor C-terminal domain-containing protein</fullName>
    </recommendedName>
</protein>
<dbReference type="EMBL" id="JBHUFV010000131">
    <property type="protein sequence ID" value="MFD1940578.1"/>
    <property type="molecule type" value="Genomic_DNA"/>
</dbReference>
<organism evidence="1 2">
    <name type="scientific">Nonomuraea mangrovi</name>
    <dbReference type="NCBI Taxonomy" id="2316207"/>
    <lineage>
        <taxon>Bacteria</taxon>
        <taxon>Bacillati</taxon>
        <taxon>Actinomycetota</taxon>
        <taxon>Actinomycetes</taxon>
        <taxon>Streptosporangiales</taxon>
        <taxon>Streptosporangiaceae</taxon>
        <taxon>Nonomuraea</taxon>
    </lineage>
</organism>
<evidence type="ECO:0008006" key="3">
    <source>
        <dbReference type="Google" id="ProtNLM"/>
    </source>
</evidence>
<evidence type="ECO:0000313" key="1">
    <source>
        <dbReference type="EMBL" id="MFD1940578.1"/>
    </source>
</evidence>